<gene>
    <name evidence="1" type="ORF">WI372_17310</name>
</gene>
<dbReference type="InterPro" id="IPR007263">
    <property type="entry name" value="DCC1-like"/>
</dbReference>
<organism evidence="1 2">
    <name type="scientific">Gaopeijia maritima</name>
    <dbReference type="NCBI Taxonomy" id="3119007"/>
    <lineage>
        <taxon>Bacteria</taxon>
        <taxon>Pseudomonadati</taxon>
        <taxon>Gemmatimonadota</taxon>
        <taxon>Longimicrobiia</taxon>
        <taxon>Gaopeijiales</taxon>
        <taxon>Gaopeijiaceae</taxon>
        <taxon>Gaopeijia</taxon>
    </lineage>
</organism>
<dbReference type="Pfam" id="PF04134">
    <property type="entry name" value="DCC1-like"/>
    <property type="match status" value="1"/>
</dbReference>
<sequence length="132" mass="14753">MTGPVLLYDGLCGFCDGAVQWILAHDRRGEIRFAALQGDSGQAVVAEHSELRGVDSLILLDESGRVRVRSDAALAVATAMGGVWRLFAVFRVVPRPLRDALYDAFARNRYRWFGRREACRVPSAEERERFLG</sequence>
<dbReference type="Proteomes" id="UP001484239">
    <property type="component" value="Unassembled WGS sequence"/>
</dbReference>
<protein>
    <submittedName>
        <fullName evidence="1">Thiol-disulfide oxidoreductase DCC family protein</fullName>
    </submittedName>
</protein>
<proteinExistence type="predicted"/>
<evidence type="ECO:0000313" key="2">
    <source>
        <dbReference type="Proteomes" id="UP001484239"/>
    </source>
</evidence>
<dbReference type="PANTHER" id="PTHR33639">
    <property type="entry name" value="THIOL-DISULFIDE OXIDOREDUCTASE DCC"/>
    <property type="match status" value="1"/>
</dbReference>
<dbReference type="EMBL" id="JBBHLI010000015">
    <property type="protein sequence ID" value="MEK9502758.1"/>
    <property type="molecule type" value="Genomic_DNA"/>
</dbReference>
<reference evidence="1 2" key="1">
    <citation type="submission" date="2024-02" db="EMBL/GenBank/DDBJ databases">
        <title>A novel Gemmatimonadota bacterium.</title>
        <authorList>
            <person name="Du Z.-J."/>
            <person name="Ye Y.-Q."/>
        </authorList>
    </citation>
    <scope>NUCLEOTIDE SEQUENCE [LARGE SCALE GENOMIC DNA]</scope>
    <source>
        <strain evidence="1 2">DH-20</strain>
    </source>
</reference>
<dbReference type="PANTHER" id="PTHR33639:SF2">
    <property type="entry name" value="DUF393 DOMAIN-CONTAINING PROTEIN"/>
    <property type="match status" value="1"/>
</dbReference>
<evidence type="ECO:0000313" key="1">
    <source>
        <dbReference type="EMBL" id="MEK9502758.1"/>
    </source>
</evidence>
<accession>A0ABU9EDF9</accession>
<keyword evidence="2" id="KW-1185">Reference proteome</keyword>
<name>A0ABU9EDF9_9BACT</name>
<dbReference type="InterPro" id="IPR052927">
    <property type="entry name" value="DCC_oxidoreductase"/>
</dbReference>
<comment type="caution">
    <text evidence="1">The sequence shown here is derived from an EMBL/GenBank/DDBJ whole genome shotgun (WGS) entry which is preliminary data.</text>
</comment>
<dbReference type="RefSeq" id="WP_405281208.1">
    <property type="nucleotide sequence ID" value="NZ_JBBHLI010000015.1"/>
</dbReference>